<name>A0A6H9YTG6_9ACTN</name>
<dbReference type="Proteomes" id="UP000468735">
    <property type="component" value="Unassembled WGS sequence"/>
</dbReference>
<sequence>MDANEKLYRRWLFDLWEGDFDVAEEIIAPDAVGHWPSLDVRGPQEFVAQVRQSHEMFDDISTSVDVGPILGGDMIAAQWTLHGSYRGGIPGATAPPGTRIALKGQDIFRVENGLLAEYWVISDAMGMMTALGAVGG</sequence>
<gene>
    <name evidence="1" type="ORF">F8566_04930</name>
</gene>
<dbReference type="Gene3D" id="3.10.450.50">
    <property type="match status" value="1"/>
</dbReference>
<comment type="caution">
    <text evidence="1">The sequence shown here is derived from an EMBL/GenBank/DDBJ whole genome shotgun (WGS) entry which is preliminary data.</text>
</comment>
<evidence type="ECO:0000313" key="2">
    <source>
        <dbReference type="Proteomes" id="UP000468735"/>
    </source>
</evidence>
<dbReference type="OrthoDB" id="4153705at2"/>
<reference evidence="1 2" key="1">
    <citation type="submission" date="2019-09" db="EMBL/GenBank/DDBJ databases">
        <title>Actinomadura physcomitrii sp. nov., a novel actinomycete isolated from moss [Physcomitrium sphaericum (Ludw) Fuernr].</title>
        <authorList>
            <person name="Zhuang X."/>
            <person name="Liu C."/>
        </authorList>
    </citation>
    <scope>NUCLEOTIDE SEQUENCE [LARGE SCALE GENOMIC DNA]</scope>
    <source>
        <strain evidence="1 2">HMC1</strain>
    </source>
</reference>
<dbReference type="AlphaFoldDB" id="A0A6H9YTG6"/>
<accession>A0A6H9YTG6</accession>
<keyword evidence="2" id="KW-1185">Reference proteome</keyword>
<dbReference type="InterPro" id="IPR009959">
    <property type="entry name" value="Cyclase_SnoaL-like"/>
</dbReference>
<evidence type="ECO:0000313" key="1">
    <source>
        <dbReference type="EMBL" id="KAB2351574.1"/>
    </source>
</evidence>
<organism evidence="1 2">
    <name type="scientific">Actinomadura rudentiformis</name>
    <dbReference type="NCBI Taxonomy" id="359158"/>
    <lineage>
        <taxon>Bacteria</taxon>
        <taxon>Bacillati</taxon>
        <taxon>Actinomycetota</taxon>
        <taxon>Actinomycetes</taxon>
        <taxon>Streptosporangiales</taxon>
        <taxon>Thermomonosporaceae</taxon>
        <taxon>Actinomadura</taxon>
    </lineage>
</organism>
<dbReference type="RefSeq" id="WP_151558451.1">
    <property type="nucleotide sequence ID" value="NZ_WBMT01000002.1"/>
</dbReference>
<dbReference type="Pfam" id="PF07366">
    <property type="entry name" value="SnoaL"/>
    <property type="match status" value="1"/>
</dbReference>
<dbReference type="GO" id="GO:0030638">
    <property type="term" value="P:polyketide metabolic process"/>
    <property type="evidence" value="ECO:0007669"/>
    <property type="project" value="InterPro"/>
</dbReference>
<dbReference type="InterPro" id="IPR032710">
    <property type="entry name" value="NTF2-like_dom_sf"/>
</dbReference>
<protein>
    <submittedName>
        <fullName evidence="1">Ester cyclase</fullName>
    </submittedName>
</protein>
<dbReference type="EMBL" id="WBMT01000002">
    <property type="protein sequence ID" value="KAB2351574.1"/>
    <property type="molecule type" value="Genomic_DNA"/>
</dbReference>
<dbReference type="SUPFAM" id="SSF54427">
    <property type="entry name" value="NTF2-like"/>
    <property type="match status" value="1"/>
</dbReference>
<proteinExistence type="predicted"/>